<reference evidence="6" key="1">
    <citation type="journal article" date="2020" name="Nat. Ecol. Evol.">
        <title>Deeply conserved synteny resolves early events in vertebrate evolution.</title>
        <authorList>
            <person name="Simakov O."/>
            <person name="Marletaz F."/>
            <person name="Yue J.X."/>
            <person name="O'Connell B."/>
            <person name="Jenkins J."/>
            <person name="Brandt A."/>
            <person name="Calef R."/>
            <person name="Tung C.H."/>
            <person name="Huang T.K."/>
            <person name="Schmutz J."/>
            <person name="Satoh N."/>
            <person name="Yu J.K."/>
            <person name="Putnam N.H."/>
            <person name="Green R.E."/>
            <person name="Rokhsar D.S."/>
        </authorList>
    </citation>
    <scope>NUCLEOTIDE SEQUENCE [LARGE SCALE GENOMIC DNA]</scope>
    <source>
        <strain evidence="6">S238N-H82</strain>
    </source>
</reference>
<dbReference type="InterPro" id="IPR019372">
    <property type="entry name" value="LHFPL"/>
</dbReference>
<organism evidence="6 7">
    <name type="scientific">Branchiostoma floridae</name>
    <name type="common">Florida lancelet</name>
    <name type="synonym">Amphioxus</name>
    <dbReference type="NCBI Taxonomy" id="7739"/>
    <lineage>
        <taxon>Eukaryota</taxon>
        <taxon>Metazoa</taxon>
        <taxon>Chordata</taxon>
        <taxon>Cephalochordata</taxon>
        <taxon>Leptocardii</taxon>
        <taxon>Amphioxiformes</taxon>
        <taxon>Branchiostomatidae</taxon>
        <taxon>Branchiostoma</taxon>
    </lineage>
</organism>
<dbReference type="KEGG" id="bfo:118425861"/>
<evidence type="ECO:0000313" key="7">
    <source>
        <dbReference type="RefSeq" id="XP_035690878.1"/>
    </source>
</evidence>
<name>A0A9J7LYT3_BRAFL</name>
<dbReference type="RefSeq" id="XP_035690878.1">
    <property type="nucleotide sequence ID" value="XM_035834985.1"/>
</dbReference>
<dbReference type="GeneID" id="118425861"/>
<dbReference type="OrthoDB" id="5975578at2759"/>
<sequence>MAIVVTVVQVIWTFLSVCTALACTFSFASPTWFIKNVGRQLASFGLFSYCVQNMRSRTTMCLGYGDEFSFTRIPHGAWQAGCVLFGGGCVMLCAAAIIAMASCCVPYFCERRISVFAGYMQSVAVVICSVGLIIYPVGLESNVIKMYCGQSAASFNPGNCEIGWGYVLAIMGTALTMFGPFLSKYAIDKPRLEESEEFV</sequence>
<gene>
    <name evidence="7" type="primary">LOC118425861</name>
</gene>
<reference evidence="7" key="2">
    <citation type="submission" date="2025-08" db="UniProtKB">
        <authorList>
            <consortium name="RefSeq"/>
        </authorList>
    </citation>
    <scope>IDENTIFICATION</scope>
    <source>
        <strain evidence="7">S238N-H82</strain>
        <tissue evidence="7">Testes</tissue>
    </source>
</reference>
<accession>A0A9J7LYT3</accession>
<keyword evidence="3 5" id="KW-1133">Transmembrane helix</keyword>
<protein>
    <submittedName>
        <fullName evidence="7">LHFPL tetraspan subfamily member 2 protein-like</fullName>
    </submittedName>
</protein>
<dbReference type="PANTHER" id="PTHR12489">
    <property type="entry name" value="LIPOMA HMGIC FUSION PARTNER-LIKE PROTEIN"/>
    <property type="match status" value="1"/>
</dbReference>
<evidence type="ECO:0000256" key="4">
    <source>
        <dbReference type="ARBA" id="ARBA00023136"/>
    </source>
</evidence>
<dbReference type="AlphaFoldDB" id="A0A9J7LYT3"/>
<proteinExistence type="predicted"/>
<dbReference type="OMA" id="CVSCFWV"/>
<dbReference type="GO" id="GO:0016020">
    <property type="term" value="C:membrane"/>
    <property type="evidence" value="ECO:0000318"/>
    <property type="project" value="GO_Central"/>
</dbReference>
<feature type="transmembrane region" description="Helical" evidence="5">
    <location>
        <begin position="116"/>
        <end position="137"/>
    </location>
</feature>
<comment type="subcellular location">
    <subcellularLocation>
        <location evidence="1">Membrane</location>
        <topology evidence="1">Multi-pass membrane protein</topology>
    </subcellularLocation>
</comment>
<keyword evidence="4 5" id="KW-0472">Membrane</keyword>
<evidence type="ECO:0000256" key="2">
    <source>
        <dbReference type="ARBA" id="ARBA00022692"/>
    </source>
</evidence>
<keyword evidence="2 5" id="KW-0812">Transmembrane</keyword>
<feature type="transmembrane region" description="Helical" evidence="5">
    <location>
        <begin position="78"/>
        <end position="109"/>
    </location>
</feature>
<evidence type="ECO:0000256" key="5">
    <source>
        <dbReference type="SAM" id="Phobius"/>
    </source>
</evidence>
<dbReference type="Pfam" id="PF10242">
    <property type="entry name" value="L_HMGIC_fpl"/>
    <property type="match status" value="1"/>
</dbReference>
<dbReference type="Proteomes" id="UP000001554">
    <property type="component" value="Chromosome 11"/>
</dbReference>
<dbReference type="Gene3D" id="1.20.140.150">
    <property type="match status" value="1"/>
</dbReference>
<dbReference type="PANTHER" id="PTHR12489:SF22">
    <property type="entry name" value="SI:DKEY-35M8.1"/>
    <property type="match status" value="1"/>
</dbReference>
<evidence type="ECO:0000313" key="6">
    <source>
        <dbReference type="Proteomes" id="UP000001554"/>
    </source>
</evidence>
<feature type="transmembrane region" description="Helical" evidence="5">
    <location>
        <begin position="163"/>
        <end position="182"/>
    </location>
</feature>
<keyword evidence="6" id="KW-1185">Reference proteome</keyword>
<evidence type="ECO:0000256" key="1">
    <source>
        <dbReference type="ARBA" id="ARBA00004141"/>
    </source>
</evidence>
<evidence type="ECO:0000256" key="3">
    <source>
        <dbReference type="ARBA" id="ARBA00022989"/>
    </source>
</evidence>